<keyword evidence="3" id="KW-0804">Transcription</keyword>
<dbReference type="EMBL" id="JEMT01012135">
    <property type="protein sequence ID" value="EXX76570.1"/>
    <property type="molecule type" value="Genomic_DNA"/>
</dbReference>
<feature type="domain" description="HTH Mu-type" evidence="4">
    <location>
        <begin position="49"/>
        <end position="112"/>
    </location>
</feature>
<comment type="caution">
    <text evidence="5">The sequence shown here is derived from an EMBL/GenBank/DDBJ whole genome shotgun (WGS) entry which is preliminary data.</text>
</comment>
<dbReference type="Proteomes" id="UP000022910">
    <property type="component" value="Unassembled WGS sequence"/>
</dbReference>
<dbReference type="HOGENOM" id="CLU_1422107_0_0_1"/>
<evidence type="ECO:0000313" key="6">
    <source>
        <dbReference type="Proteomes" id="UP000022910"/>
    </source>
</evidence>
<dbReference type="SUPFAM" id="SSF46955">
    <property type="entry name" value="Putative DNA-binding domain"/>
    <property type="match status" value="1"/>
</dbReference>
<evidence type="ECO:0000259" key="4">
    <source>
        <dbReference type="PROSITE" id="PS51702"/>
    </source>
</evidence>
<protein>
    <recommendedName>
        <fullName evidence="4">HTH Mu-type domain-containing protein</fullName>
    </recommendedName>
</protein>
<gene>
    <name evidence="5" type="ORF">RirG_031980</name>
</gene>
<dbReference type="Pfam" id="PF13693">
    <property type="entry name" value="HTH_35"/>
    <property type="match status" value="1"/>
</dbReference>
<dbReference type="PROSITE" id="PS51702">
    <property type="entry name" value="HTH_MU"/>
    <property type="match status" value="1"/>
</dbReference>
<keyword evidence="6" id="KW-1185">Reference proteome</keyword>
<dbReference type="InterPro" id="IPR009061">
    <property type="entry name" value="DNA-bd_dom_put_sf"/>
</dbReference>
<dbReference type="InterPro" id="IPR003314">
    <property type="entry name" value="Mu-type_HTH"/>
</dbReference>
<dbReference type="InterPro" id="IPR038722">
    <property type="entry name" value="Ner_HTH_dom"/>
</dbReference>
<dbReference type="AlphaFoldDB" id="A0A015KAG6"/>
<keyword evidence="2" id="KW-0238">DNA-binding</keyword>
<dbReference type="GO" id="GO:0003677">
    <property type="term" value="F:DNA binding"/>
    <property type="evidence" value="ECO:0007669"/>
    <property type="project" value="UniProtKB-KW"/>
</dbReference>
<organism evidence="5 6">
    <name type="scientific">Rhizophagus irregularis (strain DAOM 197198w)</name>
    <name type="common">Glomus intraradices</name>
    <dbReference type="NCBI Taxonomy" id="1432141"/>
    <lineage>
        <taxon>Eukaryota</taxon>
        <taxon>Fungi</taxon>
        <taxon>Fungi incertae sedis</taxon>
        <taxon>Mucoromycota</taxon>
        <taxon>Glomeromycotina</taxon>
        <taxon>Glomeromycetes</taxon>
        <taxon>Glomerales</taxon>
        <taxon>Glomeraceae</taxon>
        <taxon>Rhizophagus</taxon>
    </lineage>
</organism>
<reference evidence="5 6" key="1">
    <citation type="submission" date="2014-02" db="EMBL/GenBank/DDBJ databases">
        <title>Single nucleus genome sequencing reveals high similarity among nuclei of an endomycorrhizal fungus.</title>
        <authorList>
            <person name="Lin K."/>
            <person name="Geurts R."/>
            <person name="Zhang Z."/>
            <person name="Limpens E."/>
            <person name="Saunders D.G."/>
            <person name="Mu D."/>
            <person name="Pang E."/>
            <person name="Cao H."/>
            <person name="Cha H."/>
            <person name="Lin T."/>
            <person name="Zhou Q."/>
            <person name="Shang Y."/>
            <person name="Li Y."/>
            <person name="Ivanov S."/>
            <person name="Sharma T."/>
            <person name="Velzen R.V."/>
            <person name="Ruijter N.D."/>
            <person name="Aanen D.K."/>
            <person name="Win J."/>
            <person name="Kamoun S."/>
            <person name="Bisseling T."/>
            <person name="Huang S."/>
        </authorList>
    </citation>
    <scope>NUCLEOTIDE SEQUENCE [LARGE SCALE GENOMIC DNA]</scope>
    <source>
        <strain evidence="6">DAOM197198w</strain>
    </source>
</reference>
<evidence type="ECO:0000256" key="1">
    <source>
        <dbReference type="ARBA" id="ARBA00023015"/>
    </source>
</evidence>
<proteinExistence type="predicted"/>
<sequence length="191" mass="20819">MIARCLGVAPKALWPERYHKDGEAIVKGSDAAEQPERTIEEYDRLSLRTGLWLPLRDLVGLPGLQGRFTAIRRHATTQRWVLRSRFEITEVLFSSLPAETKVHLLSLSSDPEIEKRVTLVHPTGQVSLSCVHMAESVLAEVKSADGGVHLNLSDGSGATYNIRICRTAIPALAVALLGQASDGTEVPDSQS</sequence>
<evidence type="ECO:0000313" key="5">
    <source>
        <dbReference type="EMBL" id="EXX76570.1"/>
    </source>
</evidence>
<accession>A0A015KAG6</accession>
<evidence type="ECO:0000256" key="3">
    <source>
        <dbReference type="ARBA" id="ARBA00023163"/>
    </source>
</evidence>
<evidence type="ECO:0000256" key="2">
    <source>
        <dbReference type="ARBA" id="ARBA00023125"/>
    </source>
</evidence>
<keyword evidence="1" id="KW-0805">Transcription regulation</keyword>
<name>A0A015KAG6_RHIIW</name>